<proteinExistence type="predicted"/>
<sequence>MTGAAETRRRCRWNSYKVMGPLPFVARNAMAVSVFSNCQLFARKTQLQLWWCVAGGSRTRRNLL</sequence>
<evidence type="ECO:0000313" key="1">
    <source>
        <dbReference type="EMBL" id="GAU49227.1"/>
    </source>
</evidence>
<dbReference type="EMBL" id="DF974533">
    <property type="protein sequence ID" value="GAU49227.1"/>
    <property type="molecule type" value="Genomic_DNA"/>
</dbReference>
<protein>
    <submittedName>
        <fullName evidence="1">Uncharacterized protein</fullName>
    </submittedName>
</protein>
<dbReference type="Proteomes" id="UP000242715">
    <property type="component" value="Unassembled WGS sequence"/>
</dbReference>
<gene>
    <name evidence="1" type="ORF">TSUD_282780</name>
</gene>
<accession>A0A2Z6PRX0</accession>
<evidence type="ECO:0000313" key="2">
    <source>
        <dbReference type="Proteomes" id="UP000242715"/>
    </source>
</evidence>
<name>A0A2Z6PRX0_TRISU</name>
<keyword evidence="2" id="KW-1185">Reference proteome</keyword>
<organism evidence="1 2">
    <name type="scientific">Trifolium subterraneum</name>
    <name type="common">Subterranean clover</name>
    <dbReference type="NCBI Taxonomy" id="3900"/>
    <lineage>
        <taxon>Eukaryota</taxon>
        <taxon>Viridiplantae</taxon>
        <taxon>Streptophyta</taxon>
        <taxon>Embryophyta</taxon>
        <taxon>Tracheophyta</taxon>
        <taxon>Spermatophyta</taxon>
        <taxon>Magnoliopsida</taxon>
        <taxon>eudicotyledons</taxon>
        <taxon>Gunneridae</taxon>
        <taxon>Pentapetalae</taxon>
        <taxon>rosids</taxon>
        <taxon>fabids</taxon>
        <taxon>Fabales</taxon>
        <taxon>Fabaceae</taxon>
        <taxon>Papilionoideae</taxon>
        <taxon>50 kb inversion clade</taxon>
        <taxon>NPAAA clade</taxon>
        <taxon>Hologalegina</taxon>
        <taxon>IRL clade</taxon>
        <taxon>Trifolieae</taxon>
        <taxon>Trifolium</taxon>
    </lineage>
</organism>
<reference evidence="2" key="1">
    <citation type="journal article" date="2017" name="Front. Plant Sci.">
        <title>Climate Clever Clovers: New Paradigm to Reduce the Environmental Footprint of Ruminants by Breeding Low Methanogenic Forages Utilizing Haplotype Variation.</title>
        <authorList>
            <person name="Kaur P."/>
            <person name="Appels R."/>
            <person name="Bayer P.E."/>
            <person name="Keeble-Gagnere G."/>
            <person name="Wang J."/>
            <person name="Hirakawa H."/>
            <person name="Shirasawa K."/>
            <person name="Vercoe P."/>
            <person name="Stefanova K."/>
            <person name="Durmic Z."/>
            <person name="Nichols P."/>
            <person name="Revell C."/>
            <person name="Isobe S.N."/>
            <person name="Edwards D."/>
            <person name="Erskine W."/>
        </authorList>
    </citation>
    <scope>NUCLEOTIDE SEQUENCE [LARGE SCALE GENOMIC DNA]</scope>
    <source>
        <strain evidence="2">cv. Daliak</strain>
    </source>
</reference>
<dbReference type="AlphaFoldDB" id="A0A2Z6PRX0"/>